<evidence type="ECO:0000313" key="2">
    <source>
        <dbReference type="Proteomes" id="UP000324222"/>
    </source>
</evidence>
<name>A0A5B7HQT2_PORTR</name>
<evidence type="ECO:0000313" key="1">
    <source>
        <dbReference type="EMBL" id="MPC75341.1"/>
    </source>
</evidence>
<dbReference type="AlphaFoldDB" id="A0A5B7HQT2"/>
<organism evidence="1 2">
    <name type="scientific">Portunus trituberculatus</name>
    <name type="common">Swimming crab</name>
    <name type="synonym">Neptunus trituberculatus</name>
    <dbReference type="NCBI Taxonomy" id="210409"/>
    <lineage>
        <taxon>Eukaryota</taxon>
        <taxon>Metazoa</taxon>
        <taxon>Ecdysozoa</taxon>
        <taxon>Arthropoda</taxon>
        <taxon>Crustacea</taxon>
        <taxon>Multicrustacea</taxon>
        <taxon>Malacostraca</taxon>
        <taxon>Eumalacostraca</taxon>
        <taxon>Eucarida</taxon>
        <taxon>Decapoda</taxon>
        <taxon>Pleocyemata</taxon>
        <taxon>Brachyura</taxon>
        <taxon>Eubrachyura</taxon>
        <taxon>Portunoidea</taxon>
        <taxon>Portunidae</taxon>
        <taxon>Portuninae</taxon>
        <taxon>Portunus</taxon>
    </lineage>
</organism>
<proteinExistence type="predicted"/>
<dbReference type="EMBL" id="VSRR010040903">
    <property type="protein sequence ID" value="MPC75341.1"/>
    <property type="molecule type" value="Genomic_DNA"/>
</dbReference>
<accession>A0A5B7HQT2</accession>
<comment type="caution">
    <text evidence="1">The sequence shown here is derived from an EMBL/GenBank/DDBJ whole genome shotgun (WGS) entry which is preliminary data.</text>
</comment>
<protein>
    <submittedName>
        <fullName evidence="1">Uncharacterized protein</fullName>
    </submittedName>
</protein>
<reference evidence="1 2" key="1">
    <citation type="submission" date="2019-05" db="EMBL/GenBank/DDBJ databases">
        <title>Another draft genome of Portunus trituberculatus and its Hox gene families provides insights of decapod evolution.</title>
        <authorList>
            <person name="Jeong J.-H."/>
            <person name="Song I."/>
            <person name="Kim S."/>
            <person name="Choi T."/>
            <person name="Kim D."/>
            <person name="Ryu S."/>
            <person name="Kim W."/>
        </authorList>
    </citation>
    <scope>NUCLEOTIDE SEQUENCE [LARGE SCALE GENOMIC DNA]</scope>
    <source>
        <tissue evidence="1">Muscle</tissue>
    </source>
</reference>
<sequence length="46" mass="4976">MHVSASQAGPRARESGLHVVPSRFFLQSCRRAAKRGSRKAGNHTTA</sequence>
<gene>
    <name evidence="1" type="ORF">E2C01_069727</name>
</gene>
<dbReference type="Proteomes" id="UP000324222">
    <property type="component" value="Unassembled WGS sequence"/>
</dbReference>
<keyword evidence="2" id="KW-1185">Reference proteome</keyword>